<reference evidence="2 3" key="1">
    <citation type="submission" date="2018-06" db="EMBL/GenBank/DDBJ databases">
        <title>Draft genome sequence of Modestobacter versicolor CP153-2.</title>
        <authorList>
            <person name="Gundlapally S.R."/>
        </authorList>
    </citation>
    <scope>NUCLEOTIDE SEQUENCE [LARGE SCALE GENOMIC DNA]</scope>
    <source>
        <strain evidence="2 3">CP153-2</strain>
    </source>
</reference>
<name>A0A323V5T9_9ACTN</name>
<evidence type="ECO:0000259" key="1">
    <source>
        <dbReference type="Pfam" id="PF07179"/>
    </source>
</evidence>
<proteinExistence type="predicted"/>
<sequence length="302" mass="31489">MRTPRPYPAPRLPRVGAPTLATQLAEALDAGAVATALALLRPAQLLLPLTEGVAAGDERPGWATVTGPDRVCLVAFTSVEALQTATGGAVRSGRVSSLPELAAGWPDPRWGLVVDPGLPSHLVLEPGTVARLAAPSLAEQVAAEPDVPFPLLQQLVPHAELAGRLAGETRVSGYVHQLPDVLHIATPVVLVDALGRSAEAAALVDPDGAVHLLRWPAVGPELYRSAHGGTDEAGRDAVAGWLVEDPPFVGLGLAPNVDQVVREHRVHGVELPHGAQLWQLGHDGEERQVAVLDGDLGTWVTG</sequence>
<dbReference type="Proteomes" id="UP000247602">
    <property type="component" value="Unassembled WGS sequence"/>
</dbReference>
<evidence type="ECO:0000313" key="2">
    <source>
        <dbReference type="EMBL" id="PZA19440.1"/>
    </source>
</evidence>
<organism evidence="2 3">
    <name type="scientific">Modestobacter versicolor</name>
    <dbReference type="NCBI Taxonomy" id="429133"/>
    <lineage>
        <taxon>Bacteria</taxon>
        <taxon>Bacillati</taxon>
        <taxon>Actinomycetota</taxon>
        <taxon>Actinomycetes</taxon>
        <taxon>Geodermatophilales</taxon>
        <taxon>Geodermatophilaceae</taxon>
        <taxon>Modestobacter</taxon>
    </lineage>
</organism>
<dbReference type="AlphaFoldDB" id="A0A323V5T9"/>
<dbReference type="OrthoDB" id="3295680at2"/>
<dbReference type="InterPro" id="IPR009839">
    <property type="entry name" value="SseB_N"/>
</dbReference>
<keyword evidence="3" id="KW-1185">Reference proteome</keyword>
<feature type="domain" description="SseB protein N-terminal" evidence="1">
    <location>
        <begin position="24"/>
        <end position="130"/>
    </location>
</feature>
<protein>
    <submittedName>
        <fullName evidence="2">SseB family protein</fullName>
    </submittedName>
</protein>
<accession>A0A323V5T9</accession>
<comment type="caution">
    <text evidence="2">The sequence shown here is derived from an EMBL/GenBank/DDBJ whole genome shotgun (WGS) entry which is preliminary data.</text>
</comment>
<gene>
    <name evidence="2" type="ORF">DMO24_20715</name>
</gene>
<dbReference type="EMBL" id="QKNV01000336">
    <property type="protein sequence ID" value="PZA19440.1"/>
    <property type="molecule type" value="Genomic_DNA"/>
</dbReference>
<dbReference type="Pfam" id="PF07179">
    <property type="entry name" value="SseB"/>
    <property type="match status" value="1"/>
</dbReference>
<evidence type="ECO:0000313" key="3">
    <source>
        <dbReference type="Proteomes" id="UP000247602"/>
    </source>
</evidence>